<proteinExistence type="predicted"/>
<dbReference type="PROSITE" id="PS51352">
    <property type="entry name" value="THIOREDOXIN_2"/>
    <property type="match status" value="1"/>
</dbReference>
<dbReference type="PANTHER" id="PTHR15337:SF11">
    <property type="entry name" value="THIOREDOXIN DOMAIN-CONTAINING PROTEIN"/>
    <property type="match status" value="1"/>
</dbReference>
<protein>
    <recommendedName>
        <fullName evidence="3">Thioredoxin domain-containing protein</fullName>
    </recommendedName>
</protein>
<evidence type="ECO:0000256" key="1">
    <source>
        <dbReference type="ARBA" id="ARBA00022729"/>
    </source>
</evidence>
<evidence type="ECO:0000256" key="2">
    <source>
        <dbReference type="SAM" id="MobiDB-lite"/>
    </source>
</evidence>
<sequence length="354" mass="40077">MKKTTGWSIQAICVTFFCGLIIQTSLQAGGIPWRTNLKAAAKESKQTEKMMLLKVTADWCFYCKKMKKSFNQKSVAKQINDCFVPVLVNADKHPKLVEAIGVEGLPTTVILTSNYKIVKKITGYKNATDLKRELEKFCQANHIQVARQPRIARQERFVPPKKHFPFSQPIASTPSSHQLQQTEGTNPFKSTQEEKTTGLKNPFEKTGIEEETQTNRLAAVSPAAPNFPDMPVPVPVVEDVKTKFAFSGLCLVSLLDEQFLTEGTEDFTSEHHGVTLCFVSKKHKELFEKDPQKYWPVLDGACVISQIDDKTKRQGDPETGAVYHQKLWFFSSVEQRQKFANSPKKYMLLLEKTR</sequence>
<name>A0A3B1DRE3_9ZZZZ</name>
<feature type="region of interest" description="Disordered" evidence="2">
    <location>
        <begin position="167"/>
        <end position="197"/>
    </location>
</feature>
<feature type="domain" description="Thioredoxin" evidence="3">
    <location>
        <begin position="3"/>
        <end position="139"/>
    </location>
</feature>
<dbReference type="Pfam" id="PF00085">
    <property type="entry name" value="Thioredoxin"/>
    <property type="match status" value="1"/>
</dbReference>
<feature type="compositionally biased region" description="Polar residues" evidence="2">
    <location>
        <begin position="169"/>
        <end position="190"/>
    </location>
</feature>
<evidence type="ECO:0000313" key="4">
    <source>
        <dbReference type="EMBL" id="VAX38688.1"/>
    </source>
</evidence>
<dbReference type="EMBL" id="UOGL01000245">
    <property type="protein sequence ID" value="VAX38688.1"/>
    <property type="molecule type" value="Genomic_DNA"/>
</dbReference>
<dbReference type="InterPro" id="IPR013766">
    <property type="entry name" value="Thioredoxin_domain"/>
</dbReference>
<dbReference type="InterPro" id="IPR051099">
    <property type="entry name" value="AGR/TXD"/>
</dbReference>
<organism evidence="4">
    <name type="scientific">hydrothermal vent metagenome</name>
    <dbReference type="NCBI Taxonomy" id="652676"/>
    <lineage>
        <taxon>unclassified sequences</taxon>
        <taxon>metagenomes</taxon>
        <taxon>ecological metagenomes</taxon>
    </lineage>
</organism>
<accession>A0A3B1DRE3</accession>
<dbReference type="SUPFAM" id="SSF52833">
    <property type="entry name" value="Thioredoxin-like"/>
    <property type="match status" value="1"/>
</dbReference>
<dbReference type="InterPro" id="IPR036249">
    <property type="entry name" value="Thioredoxin-like_sf"/>
</dbReference>
<dbReference type="CDD" id="cd02947">
    <property type="entry name" value="TRX_family"/>
    <property type="match status" value="1"/>
</dbReference>
<dbReference type="PANTHER" id="PTHR15337">
    <property type="entry name" value="ANTERIOR GRADIENT PROTEIN-RELATED"/>
    <property type="match status" value="1"/>
</dbReference>
<keyword evidence="1" id="KW-0732">Signal</keyword>
<dbReference type="AlphaFoldDB" id="A0A3B1DRE3"/>
<dbReference type="Gene3D" id="3.40.30.10">
    <property type="entry name" value="Glutaredoxin"/>
    <property type="match status" value="1"/>
</dbReference>
<reference evidence="4" key="1">
    <citation type="submission" date="2018-06" db="EMBL/GenBank/DDBJ databases">
        <authorList>
            <person name="Zhirakovskaya E."/>
        </authorList>
    </citation>
    <scope>NUCLEOTIDE SEQUENCE</scope>
</reference>
<evidence type="ECO:0000259" key="3">
    <source>
        <dbReference type="PROSITE" id="PS51352"/>
    </source>
</evidence>
<gene>
    <name evidence="4" type="ORF">MNBD_PLANCTO02-2207</name>
</gene>